<organism evidence="6 7">
    <name type="scientific">Pseudonocardia ammonioxydans</name>
    <dbReference type="NCBI Taxonomy" id="260086"/>
    <lineage>
        <taxon>Bacteria</taxon>
        <taxon>Bacillati</taxon>
        <taxon>Actinomycetota</taxon>
        <taxon>Actinomycetes</taxon>
        <taxon>Pseudonocardiales</taxon>
        <taxon>Pseudonocardiaceae</taxon>
        <taxon>Pseudonocardia</taxon>
    </lineage>
</organism>
<feature type="compositionally biased region" description="Gly residues" evidence="5">
    <location>
        <begin position="86"/>
        <end position="99"/>
    </location>
</feature>
<proteinExistence type="predicted"/>
<dbReference type="Gene3D" id="1.10.10.10">
    <property type="entry name" value="Winged helix-like DNA-binding domain superfamily/Winged helix DNA-binding domain"/>
    <property type="match status" value="2"/>
</dbReference>
<evidence type="ECO:0000256" key="1">
    <source>
        <dbReference type="ARBA" id="ARBA00022490"/>
    </source>
</evidence>
<keyword evidence="7" id="KW-1185">Reference proteome</keyword>
<keyword evidence="1" id="KW-0963">Cytoplasm</keyword>
<name>A0A1I4XG62_PSUAM</name>
<reference evidence="6 7" key="1">
    <citation type="submission" date="2016-10" db="EMBL/GenBank/DDBJ databases">
        <authorList>
            <person name="de Groot N.N."/>
        </authorList>
    </citation>
    <scope>NUCLEOTIDE SEQUENCE [LARGE SCALE GENOMIC DNA]</scope>
    <source>
        <strain evidence="6 7">CGMCC 4.1877</strain>
    </source>
</reference>
<keyword evidence="2" id="KW-0132">Cell division</keyword>
<dbReference type="PANTHER" id="PTHR34298:SF2">
    <property type="entry name" value="SEGREGATION AND CONDENSATION PROTEIN B"/>
    <property type="match status" value="1"/>
</dbReference>
<gene>
    <name evidence="6" type="ORF">SAMN05216207_101121</name>
</gene>
<evidence type="ECO:0000313" key="6">
    <source>
        <dbReference type="EMBL" id="SFN24473.1"/>
    </source>
</evidence>
<feature type="region of interest" description="Disordered" evidence="5">
    <location>
        <begin position="1"/>
        <end position="347"/>
    </location>
</feature>
<evidence type="ECO:0000256" key="2">
    <source>
        <dbReference type="ARBA" id="ARBA00022618"/>
    </source>
</evidence>
<dbReference type="PANTHER" id="PTHR34298">
    <property type="entry name" value="SEGREGATION AND CONDENSATION PROTEIN B"/>
    <property type="match status" value="1"/>
</dbReference>
<feature type="compositionally biased region" description="Gly residues" evidence="5">
    <location>
        <begin position="203"/>
        <end position="212"/>
    </location>
</feature>
<dbReference type="InterPro" id="IPR036388">
    <property type="entry name" value="WH-like_DNA-bd_sf"/>
</dbReference>
<dbReference type="NCBIfam" id="TIGR00281">
    <property type="entry name" value="SMC-Scp complex subunit ScpB"/>
    <property type="match status" value="1"/>
</dbReference>
<dbReference type="AlphaFoldDB" id="A0A1I4XG62"/>
<dbReference type="InterPro" id="IPR005234">
    <property type="entry name" value="ScpB_csome_segregation"/>
</dbReference>
<feature type="compositionally biased region" description="Basic and acidic residues" evidence="5">
    <location>
        <begin position="278"/>
        <end position="294"/>
    </location>
</feature>
<dbReference type="SUPFAM" id="SSF46785">
    <property type="entry name" value="Winged helix' DNA-binding domain"/>
    <property type="match status" value="2"/>
</dbReference>
<dbReference type="STRING" id="260086.SAMN05216207_101121"/>
<accession>A0A1I4XG62</accession>
<evidence type="ECO:0000313" key="7">
    <source>
        <dbReference type="Proteomes" id="UP000199614"/>
    </source>
</evidence>
<feature type="compositionally biased region" description="Basic and acidic residues" evidence="5">
    <location>
        <begin position="304"/>
        <end position="318"/>
    </location>
</feature>
<keyword evidence="4" id="KW-0131">Cell cycle</keyword>
<dbReference type="InterPro" id="IPR036390">
    <property type="entry name" value="WH_DNA-bd_sf"/>
</dbReference>
<feature type="compositionally biased region" description="Basic and acidic residues" evidence="5">
    <location>
        <begin position="1"/>
        <end position="10"/>
    </location>
</feature>
<protein>
    <submittedName>
        <fullName evidence="6">Segregation and condensation protein B</fullName>
    </submittedName>
</protein>
<dbReference type="Proteomes" id="UP000199614">
    <property type="component" value="Unassembled WGS sequence"/>
</dbReference>
<dbReference type="GO" id="GO:0051301">
    <property type="term" value="P:cell division"/>
    <property type="evidence" value="ECO:0007669"/>
    <property type="project" value="UniProtKB-KW"/>
</dbReference>
<sequence length="537" mass="55325">MTEPDDRPGSDDPEDPSELLRLIGRTVPRSPHAGAHRAGDEAAARAAEAVASDEHDEGPVRDEGDSAQLGADAESVEGRDARSGPVEGGGVPLGEGGSLTDGRGARSRPGEGDSAQLGTDAEPVAGRDARSSPAEVGSPPSEESAGPVARRVEHSGNGAERPAAQSEEGTGPELAEAEVAATEQTGSEWTRAAAAGAVEPGPAGAGQAGGGESAEDGPIAATPPPDSSGAGAVGARAPDASRADDPVPDARAAEDPTAEDRTPDGPMATAAVTDDSEAADRTDALNSGAERDLAEDTEPGLAGDTERELAGDIERELDGGTEPAEDPEREPAGDTEPGLAGDAEPGLAGDTELELTEDTELELALEALLLVVDSPIDEASLASTLDQTPSRIRQTLNRMSLAYTADRRGIDLRRAGGGWRFYTRDRYAPYVEKLLLDGQRARLTRAALETLAVVAYRQPVTRARVSAVRGVNCDGVLRTLLTRGLVEEAGTEEQTGGTLFRTTELFLERLGLSSVQELPPLAPLLPDIDAIDDLDGI</sequence>
<dbReference type="GO" id="GO:0051304">
    <property type="term" value="P:chromosome separation"/>
    <property type="evidence" value="ECO:0007669"/>
    <property type="project" value="InterPro"/>
</dbReference>
<feature type="compositionally biased region" description="Low complexity" evidence="5">
    <location>
        <begin position="192"/>
        <end position="202"/>
    </location>
</feature>
<evidence type="ECO:0000256" key="3">
    <source>
        <dbReference type="ARBA" id="ARBA00022829"/>
    </source>
</evidence>
<dbReference type="EMBL" id="FOUY01000011">
    <property type="protein sequence ID" value="SFN24473.1"/>
    <property type="molecule type" value="Genomic_DNA"/>
</dbReference>
<dbReference type="Pfam" id="PF04079">
    <property type="entry name" value="SMC_ScpB"/>
    <property type="match status" value="1"/>
</dbReference>
<evidence type="ECO:0000256" key="4">
    <source>
        <dbReference type="ARBA" id="ARBA00023306"/>
    </source>
</evidence>
<dbReference type="RefSeq" id="WP_425439145.1">
    <property type="nucleotide sequence ID" value="NZ_FOUY01000011.1"/>
</dbReference>
<evidence type="ECO:0000256" key="5">
    <source>
        <dbReference type="SAM" id="MobiDB-lite"/>
    </source>
</evidence>
<feature type="compositionally biased region" description="Basic and acidic residues" evidence="5">
    <location>
        <begin position="251"/>
        <end position="263"/>
    </location>
</feature>
<keyword evidence="3" id="KW-0159">Chromosome partition</keyword>